<dbReference type="InterPro" id="IPR004634">
    <property type="entry name" value="Pept_S49_pIV"/>
</dbReference>
<evidence type="ECO:0000256" key="8">
    <source>
        <dbReference type="SAM" id="Phobius"/>
    </source>
</evidence>
<feature type="active site" description="Proton donor/acceptor" evidence="7">
    <location>
        <position position="191"/>
    </location>
</feature>
<evidence type="ECO:0000313" key="10">
    <source>
        <dbReference type="EMBL" id="MCA9758885.1"/>
    </source>
</evidence>
<protein>
    <submittedName>
        <fullName evidence="10">Signal peptide peptidase SppA</fullName>
    </submittedName>
</protein>
<dbReference type="Proteomes" id="UP000739538">
    <property type="component" value="Unassembled WGS sequence"/>
</dbReference>
<dbReference type="CDD" id="cd07023">
    <property type="entry name" value="S49_Sppa_N_C"/>
    <property type="match status" value="1"/>
</dbReference>
<feature type="domain" description="Peptidase S49" evidence="9">
    <location>
        <begin position="118"/>
        <end position="269"/>
    </location>
</feature>
<dbReference type="InterPro" id="IPR047217">
    <property type="entry name" value="S49_SppA_67K_type_N"/>
</dbReference>
<feature type="active site" description="Nucleophile" evidence="7">
    <location>
        <position position="384"/>
    </location>
</feature>
<keyword evidence="8" id="KW-0812">Transmembrane</keyword>
<dbReference type="PANTHER" id="PTHR33209:SF1">
    <property type="entry name" value="PEPTIDASE S49 DOMAIN-CONTAINING PROTEIN"/>
    <property type="match status" value="1"/>
</dbReference>
<accession>A0A956SFN1</accession>
<evidence type="ECO:0000259" key="9">
    <source>
        <dbReference type="Pfam" id="PF01343"/>
    </source>
</evidence>
<sequence length="591" mass="63855">MQRFLLVFLAVIGGISILLFFGGFVIFLLSVAAWSGNEKGIPNESVLLIEFEQPVVETVPDDPFARLLMDDSLTLRDIVDSIDQARDDDHITALVGRLSGVQLGFAQLQEVRSAVERFRESGKPCIAFAETFGELSPGNTSYYLASAFEKVYIQPSGDLNLTGLYLEFPFVRGTLEKIGIDPEIDKRWEYKNAADMYLQTEMTPAHRESSEHLMNGLFAQITEGIAESRNMTPEEVRGWIDKCPLIASDALDAGFVDGLKYADQVDAELGIRDDAHVVGPTDYVKRAGRPHEGAATLALVHGYGAIQRGESSVGGFGGDPVFGAATVARALREAVDNDRVDAIVFRVNSPGGSYVASDIVRREVVRAKEKHKPIVVSMGDYAASGGYFVSMGADAIVAQPGTLTGSIGVYGGKLDMGGLMDKIGVSYDAVATSQNAGMFSTNKSYSESEWSHIEQFLDRVYEDFTGKAASDRGLPLEDLQEVARGRVWTGKDAVELGLVDQLGGLDDAARLALDLADLDPDEGYKFRPFPGPKSTWELIAEKLEERGGTKAMVRAAHTTLQPVLVLADQLGLGAGDDGVLMMPVPAIRGVN</sequence>
<dbReference type="PIRSF" id="PIRSF001217">
    <property type="entry name" value="Protease_4_SppA"/>
    <property type="match status" value="1"/>
</dbReference>
<evidence type="ECO:0000313" key="11">
    <source>
        <dbReference type="Proteomes" id="UP000739538"/>
    </source>
</evidence>
<feature type="domain" description="Peptidase S49" evidence="9">
    <location>
        <begin position="367"/>
        <end position="518"/>
    </location>
</feature>
<evidence type="ECO:0000256" key="7">
    <source>
        <dbReference type="PIRSR" id="PIRSR001217-1"/>
    </source>
</evidence>
<dbReference type="PANTHER" id="PTHR33209">
    <property type="entry name" value="PROTEASE 4"/>
    <property type="match status" value="1"/>
</dbReference>
<dbReference type="NCBIfam" id="TIGR00706">
    <property type="entry name" value="SppA_dom"/>
    <property type="match status" value="1"/>
</dbReference>
<proteinExistence type="inferred from homology"/>
<evidence type="ECO:0000256" key="4">
    <source>
        <dbReference type="ARBA" id="ARBA00022801"/>
    </source>
</evidence>
<organism evidence="10 11">
    <name type="scientific">Eiseniibacteriota bacterium</name>
    <dbReference type="NCBI Taxonomy" id="2212470"/>
    <lineage>
        <taxon>Bacteria</taxon>
        <taxon>Candidatus Eiseniibacteriota</taxon>
    </lineage>
</organism>
<evidence type="ECO:0000256" key="2">
    <source>
        <dbReference type="ARBA" id="ARBA00008683"/>
    </source>
</evidence>
<dbReference type="InterPro" id="IPR004635">
    <property type="entry name" value="Pept_S49_SppA"/>
</dbReference>
<reference evidence="10" key="1">
    <citation type="submission" date="2020-04" db="EMBL/GenBank/DDBJ databases">
        <authorList>
            <person name="Zhang T."/>
        </authorList>
    </citation>
    <scope>NUCLEOTIDE SEQUENCE</scope>
    <source>
        <strain evidence="10">HKST-UBA02</strain>
    </source>
</reference>
<comment type="caution">
    <text evidence="10">The sequence shown here is derived from an EMBL/GenBank/DDBJ whole genome shotgun (WGS) entry which is preliminary data.</text>
</comment>
<evidence type="ECO:0000256" key="1">
    <source>
        <dbReference type="ARBA" id="ARBA00004370"/>
    </source>
</evidence>
<dbReference type="GO" id="GO:0016020">
    <property type="term" value="C:membrane"/>
    <property type="evidence" value="ECO:0007669"/>
    <property type="project" value="UniProtKB-SubCell"/>
</dbReference>
<name>A0A956SFN1_UNCEI</name>
<evidence type="ECO:0000256" key="6">
    <source>
        <dbReference type="ARBA" id="ARBA00023136"/>
    </source>
</evidence>
<gene>
    <name evidence="10" type="primary">sppA</name>
    <name evidence="10" type="ORF">KDA27_24030</name>
</gene>
<evidence type="ECO:0000256" key="3">
    <source>
        <dbReference type="ARBA" id="ARBA00022670"/>
    </source>
</evidence>
<reference evidence="10" key="2">
    <citation type="journal article" date="2021" name="Microbiome">
        <title>Successional dynamics and alternative stable states in a saline activated sludge microbial community over 9 years.</title>
        <authorList>
            <person name="Wang Y."/>
            <person name="Ye J."/>
            <person name="Ju F."/>
            <person name="Liu L."/>
            <person name="Boyd J.A."/>
            <person name="Deng Y."/>
            <person name="Parks D.H."/>
            <person name="Jiang X."/>
            <person name="Yin X."/>
            <person name="Woodcroft B.J."/>
            <person name="Tyson G.W."/>
            <person name="Hugenholtz P."/>
            <person name="Polz M.F."/>
            <person name="Zhang T."/>
        </authorList>
    </citation>
    <scope>NUCLEOTIDE SEQUENCE</scope>
    <source>
        <strain evidence="10">HKST-UBA02</strain>
    </source>
</reference>
<keyword evidence="6 8" id="KW-0472">Membrane</keyword>
<feature type="transmembrane region" description="Helical" evidence="8">
    <location>
        <begin position="7"/>
        <end position="34"/>
    </location>
</feature>
<dbReference type="Gene3D" id="3.90.226.10">
    <property type="entry name" value="2-enoyl-CoA Hydratase, Chain A, domain 1"/>
    <property type="match status" value="3"/>
</dbReference>
<dbReference type="CDD" id="cd07018">
    <property type="entry name" value="S49_SppA_67K_type"/>
    <property type="match status" value="1"/>
</dbReference>
<dbReference type="GO" id="GO:0008236">
    <property type="term" value="F:serine-type peptidase activity"/>
    <property type="evidence" value="ECO:0007669"/>
    <property type="project" value="UniProtKB-KW"/>
</dbReference>
<comment type="subcellular location">
    <subcellularLocation>
        <location evidence="1">Membrane</location>
    </subcellularLocation>
</comment>
<comment type="similarity">
    <text evidence="2">Belongs to the peptidase S49 family.</text>
</comment>
<dbReference type="SUPFAM" id="SSF52096">
    <property type="entry name" value="ClpP/crotonase"/>
    <property type="match status" value="2"/>
</dbReference>
<keyword evidence="3" id="KW-0645">Protease</keyword>
<keyword evidence="8" id="KW-1133">Transmembrane helix</keyword>
<keyword evidence="5" id="KW-0720">Serine protease</keyword>
<keyword evidence="4" id="KW-0378">Hydrolase</keyword>
<evidence type="ECO:0000256" key="5">
    <source>
        <dbReference type="ARBA" id="ARBA00022825"/>
    </source>
</evidence>
<dbReference type="AlphaFoldDB" id="A0A956SFN1"/>
<dbReference type="EMBL" id="JAGQHS010000225">
    <property type="protein sequence ID" value="MCA9758885.1"/>
    <property type="molecule type" value="Genomic_DNA"/>
</dbReference>
<dbReference type="InterPro" id="IPR029045">
    <property type="entry name" value="ClpP/crotonase-like_dom_sf"/>
</dbReference>
<dbReference type="InterPro" id="IPR002142">
    <property type="entry name" value="Peptidase_S49"/>
</dbReference>
<dbReference type="InterPro" id="IPR047272">
    <property type="entry name" value="S49_SppA_C"/>
</dbReference>
<dbReference type="Pfam" id="PF01343">
    <property type="entry name" value="Peptidase_S49"/>
    <property type="match status" value="2"/>
</dbReference>
<dbReference type="GO" id="GO:0006465">
    <property type="term" value="P:signal peptide processing"/>
    <property type="evidence" value="ECO:0007669"/>
    <property type="project" value="InterPro"/>
</dbReference>
<dbReference type="NCBIfam" id="TIGR00705">
    <property type="entry name" value="SppA_67K"/>
    <property type="match status" value="1"/>
</dbReference>